<dbReference type="AlphaFoldDB" id="A0A849CCP8"/>
<sequence length="70" mass="7546">MSIVTMPGDANASTIQAMLSCTNPYWAQENPHRAMQVHIECSVGVCVAKSVAYETLHQQGKLVPDSGRVS</sequence>
<keyword evidence="2" id="KW-1185">Reference proteome</keyword>
<reference evidence="1 2" key="1">
    <citation type="submission" date="2020-05" db="EMBL/GenBank/DDBJ databases">
        <title>MicrobeNet Type strains.</title>
        <authorList>
            <person name="Nicholson A.C."/>
        </authorList>
    </citation>
    <scope>NUCLEOTIDE SEQUENCE [LARGE SCALE GENOMIC DNA]</scope>
    <source>
        <strain evidence="1 2">JCM 3224</strain>
    </source>
</reference>
<evidence type="ECO:0000313" key="2">
    <source>
        <dbReference type="Proteomes" id="UP000586827"/>
    </source>
</evidence>
<organism evidence="1 2">
    <name type="scientific">Nocardia uniformis</name>
    <dbReference type="NCBI Taxonomy" id="53432"/>
    <lineage>
        <taxon>Bacteria</taxon>
        <taxon>Bacillati</taxon>
        <taxon>Actinomycetota</taxon>
        <taxon>Actinomycetes</taxon>
        <taxon>Mycobacteriales</taxon>
        <taxon>Nocardiaceae</taxon>
        <taxon>Nocardia</taxon>
    </lineage>
</organism>
<proteinExistence type="predicted"/>
<protein>
    <submittedName>
        <fullName evidence="1">Uncharacterized protein</fullName>
    </submittedName>
</protein>
<gene>
    <name evidence="1" type="ORF">HLB23_30570</name>
</gene>
<name>A0A849CCP8_9NOCA</name>
<evidence type="ECO:0000313" key="1">
    <source>
        <dbReference type="EMBL" id="NNH74145.1"/>
    </source>
</evidence>
<dbReference type="EMBL" id="JABELX010000012">
    <property type="protein sequence ID" value="NNH74145.1"/>
    <property type="molecule type" value="Genomic_DNA"/>
</dbReference>
<dbReference type="Proteomes" id="UP000586827">
    <property type="component" value="Unassembled WGS sequence"/>
</dbReference>
<comment type="caution">
    <text evidence="1">The sequence shown here is derived from an EMBL/GenBank/DDBJ whole genome shotgun (WGS) entry which is preliminary data.</text>
</comment>
<accession>A0A849CCP8</accession>
<dbReference type="RefSeq" id="WP_157551948.1">
    <property type="nucleotide sequence ID" value="NZ_JABELX010000012.1"/>
</dbReference>